<dbReference type="AlphaFoldDB" id="A0A545W2I4"/>
<keyword evidence="2" id="KW-0472">Membrane</keyword>
<evidence type="ECO:0000313" key="4">
    <source>
        <dbReference type="Proteomes" id="UP000315783"/>
    </source>
</evidence>
<dbReference type="STRING" id="43265.A0A545W2I4"/>
<sequence length="374" mass="39554">MPHRRHSGVDSSVSSRASLASIAHLPRLTETGELNRALPRVPLRVPQRNARRSLPPGGVSPGGGPVPYVSAGESPLASEPPTPTSLIPPPISPFTRTASEAGTGELHSVRGSVTQQKLADTEQEDEKEEWIDHRRRRCRFMILVGVFTAIVAALTIGLVIGLGKSNAKTDSQSSPDGSASAVFPAGAYSFETYLRENSTGCTSRASSWRCYPESGGTGSRAIFYWTVQAVGPRSYYVSGGTDEPFGPSFANLAATVLDADQPTERLTFAFAANKTVTPAEADATGGGGSRVARCTYAGTVLRATLWTRRRGGQPFRAPSRLSRNSPWPGDLEVVQYKNSTIGDPACVDKQGKGVADVQAAGGNCLCRYTSASLG</sequence>
<proteinExistence type="predicted"/>
<dbReference type="OrthoDB" id="5296155at2759"/>
<evidence type="ECO:0000313" key="3">
    <source>
        <dbReference type="EMBL" id="TQV96876.1"/>
    </source>
</evidence>
<name>A0A545W2I4_9HYPO</name>
<feature type="region of interest" description="Disordered" evidence="1">
    <location>
        <begin position="39"/>
        <end position="128"/>
    </location>
</feature>
<comment type="caution">
    <text evidence="3">The sequence shown here is derived from an EMBL/GenBank/DDBJ whole genome shotgun (WGS) entry which is preliminary data.</text>
</comment>
<accession>A0A545W2I4</accession>
<reference evidence="3 4" key="1">
    <citation type="journal article" date="2019" name="Appl. Microbiol. Biotechnol.">
        <title>Genome sequence of Isaria javanica and comparative genome analysis insights into family S53 peptidase evolution in fungal entomopathogens.</title>
        <authorList>
            <person name="Lin R."/>
            <person name="Zhang X."/>
            <person name="Xin B."/>
            <person name="Zou M."/>
            <person name="Gao Y."/>
            <person name="Qin F."/>
            <person name="Hu Q."/>
            <person name="Xie B."/>
            <person name="Cheng X."/>
        </authorList>
    </citation>
    <scope>NUCLEOTIDE SEQUENCE [LARGE SCALE GENOMIC DNA]</scope>
    <source>
        <strain evidence="3 4">IJ1G</strain>
    </source>
</reference>
<keyword evidence="2" id="KW-0812">Transmembrane</keyword>
<dbReference type="Proteomes" id="UP000315783">
    <property type="component" value="Unassembled WGS sequence"/>
</dbReference>
<feature type="compositionally biased region" description="Pro residues" evidence="1">
    <location>
        <begin position="78"/>
        <end position="92"/>
    </location>
</feature>
<protein>
    <submittedName>
        <fullName evidence="3">Tat pathway signal sequence</fullName>
    </submittedName>
</protein>
<evidence type="ECO:0000256" key="1">
    <source>
        <dbReference type="SAM" id="MobiDB-lite"/>
    </source>
</evidence>
<organism evidence="3 4">
    <name type="scientific">Cordyceps javanica</name>
    <dbReference type="NCBI Taxonomy" id="43265"/>
    <lineage>
        <taxon>Eukaryota</taxon>
        <taxon>Fungi</taxon>
        <taxon>Dikarya</taxon>
        <taxon>Ascomycota</taxon>
        <taxon>Pezizomycotina</taxon>
        <taxon>Sordariomycetes</taxon>
        <taxon>Hypocreomycetidae</taxon>
        <taxon>Hypocreales</taxon>
        <taxon>Cordycipitaceae</taxon>
        <taxon>Cordyceps</taxon>
    </lineage>
</organism>
<dbReference type="EMBL" id="SPUK01000005">
    <property type="protein sequence ID" value="TQV96876.1"/>
    <property type="molecule type" value="Genomic_DNA"/>
</dbReference>
<gene>
    <name evidence="3" type="ORF">IF1G_04116</name>
</gene>
<keyword evidence="4" id="KW-1185">Reference proteome</keyword>
<feature type="transmembrane region" description="Helical" evidence="2">
    <location>
        <begin position="140"/>
        <end position="163"/>
    </location>
</feature>
<evidence type="ECO:0000256" key="2">
    <source>
        <dbReference type="SAM" id="Phobius"/>
    </source>
</evidence>
<keyword evidence="2" id="KW-1133">Transmembrane helix</keyword>